<reference evidence="4 5" key="1">
    <citation type="submission" date="2019-04" db="EMBL/GenBank/DDBJ databases">
        <title>Annotation for the trematode Fasciola gigantica.</title>
        <authorList>
            <person name="Choi Y.-J."/>
        </authorList>
    </citation>
    <scope>NUCLEOTIDE SEQUENCE [LARGE SCALE GENOMIC DNA]</scope>
    <source>
        <strain evidence="4">Uganda_cow_1</strain>
    </source>
</reference>
<dbReference type="Pfam" id="PF12874">
    <property type="entry name" value="zf-met"/>
    <property type="match status" value="3"/>
</dbReference>
<keyword evidence="1" id="KW-0862">Zinc</keyword>
<evidence type="ECO:0000313" key="4">
    <source>
        <dbReference type="EMBL" id="TPP56537.1"/>
    </source>
</evidence>
<dbReference type="Gene3D" id="3.30.160.60">
    <property type="entry name" value="Classic Zinc Finger"/>
    <property type="match status" value="3"/>
</dbReference>
<evidence type="ECO:0000256" key="1">
    <source>
        <dbReference type="PROSITE-ProRule" id="PRU00042"/>
    </source>
</evidence>
<evidence type="ECO:0000313" key="5">
    <source>
        <dbReference type="Proteomes" id="UP000316759"/>
    </source>
</evidence>
<dbReference type="InterPro" id="IPR036236">
    <property type="entry name" value="Znf_C2H2_sf"/>
</dbReference>
<dbReference type="PROSITE" id="PS50157">
    <property type="entry name" value="ZINC_FINGER_C2H2_2"/>
    <property type="match status" value="1"/>
</dbReference>
<dbReference type="GO" id="GO:0008270">
    <property type="term" value="F:zinc ion binding"/>
    <property type="evidence" value="ECO:0007669"/>
    <property type="project" value="UniProtKB-KW"/>
</dbReference>
<feature type="region of interest" description="Disordered" evidence="2">
    <location>
        <begin position="178"/>
        <end position="206"/>
    </location>
</feature>
<feature type="region of interest" description="Disordered" evidence="2">
    <location>
        <begin position="122"/>
        <end position="144"/>
    </location>
</feature>
<dbReference type="GO" id="GO:0003676">
    <property type="term" value="F:nucleic acid binding"/>
    <property type="evidence" value="ECO:0007669"/>
    <property type="project" value="InterPro"/>
</dbReference>
<dbReference type="OrthoDB" id="434647at2759"/>
<dbReference type="PANTHER" id="PTHR45762">
    <property type="entry name" value="ZINC FINGER RNA-BINDING PROTEIN"/>
    <property type="match status" value="1"/>
</dbReference>
<evidence type="ECO:0000259" key="3">
    <source>
        <dbReference type="PROSITE" id="PS50157"/>
    </source>
</evidence>
<protein>
    <recommendedName>
        <fullName evidence="3">C2H2-type domain-containing protein</fullName>
    </recommendedName>
</protein>
<dbReference type="AlphaFoldDB" id="A0A504YFH7"/>
<evidence type="ECO:0000256" key="2">
    <source>
        <dbReference type="SAM" id="MobiDB-lite"/>
    </source>
</evidence>
<proteinExistence type="predicted"/>
<feature type="compositionally biased region" description="Low complexity" evidence="2">
    <location>
        <begin position="184"/>
        <end position="199"/>
    </location>
</feature>
<dbReference type="STRING" id="46835.A0A504YFH7"/>
<comment type="caution">
    <text evidence="4">The sequence shown here is derived from an EMBL/GenBank/DDBJ whole genome shotgun (WGS) entry which is preliminary data.</text>
</comment>
<gene>
    <name evidence="4" type="ORF">FGIG_06953</name>
</gene>
<dbReference type="Proteomes" id="UP000316759">
    <property type="component" value="Unassembled WGS sequence"/>
</dbReference>
<dbReference type="InterPro" id="IPR003604">
    <property type="entry name" value="Matrin/U1-like-C_Znf_C2H2"/>
</dbReference>
<feature type="compositionally biased region" description="Polar residues" evidence="2">
    <location>
        <begin position="131"/>
        <end position="144"/>
    </location>
</feature>
<feature type="domain" description="C2H2-type" evidence="3">
    <location>
        <begin position="100"/>
        <end position="129"/>
    </location>
</feature>
<keyword evidence="1" id="KW-0479">Metal-binding</keyword>
<sequence length="315" mass="35469">MAGYSYLQTSCVNSNGNSVDPTVSWCRPSDGYHPSTVSPFNSAQNATSYVIPDYCTVENTQYGVFLKCNLCNVNCTSQTSFDQHSAGARHRKHFRHPTEYFCEVCNLSFTDTSQQQAHVRGSRHARRLKQMDQSVATSVGTPPRTQSTNQFHCETCNLDCVSDSQLQDHLAGRKHHRCAGQQMTSRAHSSVSSRTSTSTPMGSLPSQCAEDQAVQTESDPKFDEIRQLESDINPGSMSVAACSQKPTTKSMLTVNTNHPRSPKRLNDRVVSPPVTREKFCVHDSCIILRALQYYEQKLWLQKQNRQRTSFRKFRQ</sequence>
<name>A0A504YFH7_FASGI</name>
<keyword evidence="5" id="KW-1185">Reference proteome</keyword>
<accession>A0A504YFH7</accession>
<dbReference type="SMART" id="SM00355">
    <property type="entry name" value="ZnF_C2H2"/>
    <property type="match status" value="3"/>
</dbReference>
<dbReference type="PANTHER" id="PTHR45762:SF3">
    <property type="entry name" value="ZINC-FINGER PROTEIN AT 72D, ISOFORM B"/>
    <property type="match status" value="1"/>
</dbReference>
<dbReference type="SMART" id="SM00451">
    <property type="entry name" value="ZnF_U1"/>
    <property type="match status" value="3"/>
</dbReference>
<organism evidence="4 5">
    <name type="scientific">Fasciola gigantica</name>
    <name type="common">Giant liver fluke</name>
    <dbReference type="NCBI Taxonomy" id="46835"/>
    <lineage>
        <taxon>Eukaryota</taxon>
        <taxon>Metazoa</taxon>
        <taxon>Spiralia</taxon>
        <taxon>Lophotrochozoa</taxon>
        <taxon>Platyhelminthes</taxon>
        <taxon>Trematoda</taxon>
        <taxon>Digenea</taxon>
        <taxon>Plagiorchiida</taxon>
        <taxon>Echinostomata</taxon>
        <taxon>Echinostomatoidea</taxon>
        <taxon>Fasciolidae</taxon>
        <taxon>Fasciola</taxon>
    </lineage>
</organism>
<keyword evidence="1" id="KW-0863">Zinc-finger</keyword>
<dbReference type="InterPro" id="IPR013087">
    <property type="entry name" value="Znf_C2H2_type"/>
</dbReference>
<dbReference type="PROSITE" id="PS00028">
    <property type="entry name" value="ZINC_FINGER_C2H2_1"/>
    <property type="match status" value="2"/>
</dbReference>
<dbReference type="SUPFAM" id="SSF57667">
    <property type="entry name" value="beta-beta-alpha zinc fingers"/>
    <property type="match status" value="3"/>
</dbReference>
<dbReference type="EMBL" id="SUNJ01014361">
    <property type="protein sequence ID" value="TPP56537.1"/>
    <property type="molecule type" value="Genomic_DNA"/>
</dbReference>